<dbReference type="Pfam" id="PF23276">
    <property type="entry name" value="TPR_24"/>
    <property type="match status" value="1"/>
</dbReference>
<proteinExistence type="predicted"/>
<dbReference type="OMA" id="FINRIRY"/>
<dbReference type="InterPro" id="IPR011990">
    <property type="entry name" value="TPR-like_helical_dom_sf"/>
</dbReference>
<dbReference type="InterPro" id="IPR057027">
    <property type="entry name" value="TPR_mt"/>
</dbReference>
<keyword evidence="1" id="KW-0677">Repeat</keyword>
<dbReference type="eggNOG" id="KOG4197">
    <property type="taxonomic scope" value="Eukaryota"/>
</dbReference>
<reference evidence="3 4" key="1">
    <citation type="journal article" date="2004" name="Science">
        <title>The genome of the diatom Thalassiosira pseudonana: ecology, evolution, and metabolism.</title>
        <authorList>
            <person name="Armbrust E.V."/>
            <person name="Berges J.A."/>
            <person name="Bowler C."/>
            <person name="Green B.R."/>
            <person name="Martinez D."/>
            <person name="Putnam N.H."/>
            <person name="Zhou S."/>
            <person name="Allen A.E."/>
            <person name="Apt K.E."/>
            <person name="Bechner M."/>
            <person name="Brzezinski M.A."/>
            <person name="Chaal B.K."/>
            <person name="Chiovitti A."/>
            <person name="Davis A.K."/>
            <person name="Demarest M.S."/>
            <person name="Detter J.C."/>
            <person name="Glavina T."/>
            <person name="Goodstein D."/>
            <person name="Hadi M.Z."/>
            <person name="Hellsten U."/>
            <person name="Hildebrand M."/>
            <person name="Jenkins B.D."/>
            <person name="Jurka J."/>
            <person name="Kapitonov V.V."/>
            <person name="Kroger N."/>
            <person name="Lau W.W."/>
            <person name="Lane T.W."/>
            <person name="Larimer F.W."/>
            <person name="Lippmeier J.C."/>
            <person name="Lucas S."/>
            <person name="Medina M."/>
            <person name="Montsant A."/>
            <person name="Obornik M."/>
            <person name="Parker M.S."/>
            <person name="Palenik B."/>
            <person name="Pazour G.J."/>
            <person name="Richardson P.M."/>
            <person name="Rynearson T.A."/>
            <person name="Saito M.A."/>
            <person name="Schwartz D.C."/>
            <person name="Thamatrakoln K."/>
            <person name="Valentin K."/>
            <person name="Vardi A."/>
            <person name="Wilkerson F.P."/>
            <person name="Rokhsar D.S."/>
        </authorList>
    </citation>
    <scope>NUCLEOTIDE SEQUENCE [LARGE SCALE GENOMIC DNA]</scope>
    <source>
        <strain evidence="3 4">CCMP1335</strain>
    </source>
</reference>
<dbReference type="Gene3D" id="1.25.40.10">
    <property type="entry name" value="Tetratricopeptide repeat domain"/>
    <property type="match status" value="1"/>
</dbReference>
<dbReference type="STRING" id="35128.B8C037"/>
<dbReference type="PANTHER" id="PTHR47939:SF1">
    <property type="entry name" value="OS04G0684500 PROTEIN"/>
    <property type="match status" value="1"/>
</dbReference>
<dbReference type="InterPro" id="IPR050667">
    <property type="entry name" value="PPR-containing_protein"/>
</dbReference>
<dbReference type="EMBL" id="CM000641">
    <property type="protein sequence ID" value="EED93451.1"/>
    <property type="molecule type" value="Genomic_DNA"/>
</dbReference>
<name>B8C037_THAPS</name>
<dbReference type="KEGG" id="tps:THAPSDRAFT_268745"/>
<gene>
    <name evidence="3" type="ORF">THAPSDRAFT_268745</name>
</gene>
<keyword evidence="4" id="KW-1185">Reference proteome</keyword>
<dbReference type="Proteomes" id="UP000001449">
    <property type="component" value="Chromosome 4"/>
</dbReference>
<reference evidence="3 4" key="2">
    <citation type="journal article" date="2008" name="Nature">
        <title>The Phaeodactylum genome reveals the evolutionary history of diatom genomes.</title>
        <authorList>
            <person name="Bowler C."/>
            <person name="Allen A.E."/>
            <person name="Badger J.H."/>
            <person name="Grimwood J."/>
            <person name="Jabbari K."/>
            <person name="Kuo A."/>
            <person name="Maheswari U."/>
            <person name="Martens C."/>
            <person name="Maumus F."/>
            <person name="Otillar R.P."/>
            <person name="Rayko E."/>
            <person name="Salamov A."/>
            <person name="Vandepoele K."/>
            <person name="Beszteri B."/>
            <person name="Gruber A."/>
            <person name="Heijde M."/>
            <person name="Katinka M."/>
            <person name="Mock T."/>
            <person name="Valentin K."/>
            <person name="Verret F."/>
            <person name="Berges J.A."/>
            <person name="Brownlee C."/>
            <person name="Cadoret J.P."/>
            <person name="Chiovitti A."/>
            <person name="Choi C.J."/>
            <person name="Coesel S."/>
            <person name="De Martino A."/>
            <person name="Detter J.C."/>
            <person name="Durkin C."/>
            <person name="Falciatore A."/>
            <person name="Fournet J."/>
            <person name="Haruta M."/>
            <person name="Huysman M.J."/>
            <person name="Jenkins B.D."/>
            <person name="Jiroutova K."/>
            <person name="Jorgensen R.E."/>
            <person name="Joubert Y."/>
            <person name="Kaplan A."/>
            <person name="Kroger N."/>
            <person name="Kroth P.G."/>
            <person name="La Roche J."/>
            <person name="Lindquist E."/>
            <person name="Lommer M."/>
            <person name="Martin-Jezequel V."/>
            <person name="Lopez P.J."/>
            <person name="Lucas S."/>
            <person name="Mangogna M."/>
            <person name="McGinnis K."/>
            <person name="Medlin L.K."/>
            <person name="Montsant A."/>
            <person name="Oudot-Le Secq M.P."/>
            <person name="Napoli C."/>
            <person name="Obornik M."/>
            <person name="Parker M.S."/>
            <person name="Petit J.L."/>
            <person name="Porcel B.M."/>
            <person name="Poulsen N."/>
            <person name="Robison M."/>
            <person name="Rychlewski L."/>
            <person name="Rynearson T.A."/>
            <person name="Schmutz J."/>
            <person name="Shapiro H."/>
            <person name="Siaut M."/>
            <person name="Stanley M."/>
            <person name="Sussman M.R."/>
            <person name="Taylor A.R."/>
            <person name="Vardi A."/>
            <person name="von Dassow P."/>
            <person name="Vyverman W."/>
            <person name="Willis A."/>
            <person name="Wyrwicz L.S."/>
            <person name="Rokhsar D.S."/>
            <person name="Weissenbach J."/>
            <person name="Armbrust E.V."/>
            <person name="Green B.R."/>
            <person name="Van de Peer Y."/>
            <person name="Grigoriev I.V."/>
        </authorList>
    </citation>
    <scope>NUCLEOTIDE SEQUENCE [LARGE SCALE GENOMIC DNA]</scope>
    <source>
        <strain evidence="3 4">CCMP1335</strain>
    </source>
</reference>
<dbReference type="PaxDb" id="35128-Thaps268745"/>
<evidence type="ECO:0000313" key="3">
    <source>
        <dbReference type="EMBL" id="EED93451.1"/>
    </source>
</evidence>
<dbReference type="InParanoid" id="B8C037"/>
<dbReference type="GeneID" id="7443743"/>
<evidence type="ECO:0000313" key="4">
    <source>
        <dbReference type="Proteomes" id="UP000001449"/>
    </source>
</evidence>
<protein>
    <recommendedName>
        <fullName evidence="2">Pentatricopeptide repeat-containing protein-mitochondrial domain-containing protein</fullName>
    </recommendedName>
</protein>
<organism evidence="3 4">
    <name type="scientific">Thalassiosira pseudonana</name>
    <name type="common">Marine diatom</name>
    <name type="synonym">Cyclotella nana</name>
    <dbReference type="NCBI Taxonomy" id="35128"/>
    <lineage>
        <taxon>Eukaryota</taxon>
        <taxon>Sar</taxon>
        <taxon>Stramenopiles</taxon>
        <taxon>Ochrophyta</taxon>
        <taxon>Bacillariophyta</taxon>
        <taxon>Coscinodiscophyceae</taxon>
        <taxon>Thalassiosirophycidae</taxon>
        <taxon>Thalassiosirales</taxon>
        <taxon>Thalassiosiraceae</taxon>
        <taxon>Thalassiosira</taxon>
    </lineage>
</organism>
<accession>B8C037</accession>
<dbReference type="PANTHER" id="PTHR47939">
    <property type="entry name" value="MEMBRANE-ASSOCIATED SALT-INDUCIBLE PROTEIN-LIKE"/>
    <property type="match status" value="1"/>
</dbReference>
<dbReference type="AlphaFoldDB" id="B8C037"/>
<evidence type="ECO:0000259" key="2">
    <source>
        <dbReference type="Pfam" id="PF23276"/>
    </source>
</evidence>
<sequence length="407" mass="45369">MVYQHLLLPELVLALANHNDRCVNACAKGIVEYMMDVKFPLLQPELYEVVLTRAAYNRTGNAFLPYHEVLAGLVASGYKPKPETVMNLLKNYHPYLDTTATYEILSAIQTLQSSDTPNAADYRVDIGTLETISMNAAKRGHIDLNLLVWDLVESCGERPTECMFEDVILTFANNKSDSNSFAALVDMEKNGFVPSRALLRQLALKLSYSKGRLRHAKNILTRVEDEKTEMMSTASMNTLLLGFGMRKDIDAAFNVFDDLTRYRLQPDINTFSFLMETLYIDTKERLGSSHYGPDDTEAVLGAVETVLSTMEELGIEPTGNFIYEHIRLLCVVGKLDDAKNLLDDAISNHTRVDLGSIVTIANAFIQVGDFEMARTVADLSVAAGCGETPFYLTKRISDTEQRSDASE</sequence>
<evidence type="ECO:0000256" key="1">
    <source>
        <dbReference type="ARBA" id="ARBA00022737"/>
    </source>
</evidence>
<dbReference type="RefSeq" id="XP_002289914.1">
    <property type="nucleotide sequence ID" value="XM_002289878.1"/>
</dbReference>
<dbReference type="HOGENOM" id="CLU_677062_0_0_1"/>
<feature type="domain" description="Pentatricopeptide repeat-containing protein-mitochondrial" evidence="2">
    <location>
        <begin position="128"/>
        <end position="258"/>
    </location>
</feature>